<dbReference type="EC" id="4.1.1.35" evidence="5"/>
<keyword evidence="6" id="KW-0812">Transmembrane</keyword>
<dbReference type="GO" id="GO:0033320">
    <property type="term" value="P:UDP-D-xylose biosynthetic process"/>
    <property type="evidence" value="ECO:0007669"/>
    <property type="project" value="UniProtKB-UniPathway"/>
</dbReference>
<dbReference type="EMBL" id="MFJB01000049">
    <property type="protein sequence ID" value="OGF99808.1"/>
    <property type="molecule type" value="Genomic_DNA"/>
</dbReference>
<name>A0A1F5YHX5_9BACT</name>
<dbReference type="Proteomes" id="UP000177396">
    <property type="component" value="Unassembled WGS sequence"/>
</dbReference>
<evidence type="ECO:0000256" key="5">
    <source>
        <dbReference type="ARBA" id="ARBA00012290"/>
    </source>
</evidence>
<comment type="caution">
    <text evidence="16">The sequence shown here is derived from an EMBL/GenBank/DDBJ whole genome shotgun (WGS) entry which is preliminary data.</text>
</comment>
<dbReference type="UniPathway" id="UPA00796">
    <property type="reaction ID" value="UER00771"/>
</dbReference>
<keyword evidence="13" id="KW-0325">Glycoprotein</keyword>
<dbReference type="GO" id="GO:0048040">
    <property type="term" value="F:UDP-glucuronate decarboxylase activity"/>
    <property type="evidence" value="ECO:0007669"/>
    <property type="project" value="UniProtKB-EC"/>
</dbReference>
<evidence type="ECO:0000256" key="3">
    <source>
        <dbReference type="ARBA" id="ARBA00005100"/>
    </source>
</evidence>
<evidence type="ECO:0000313" key="16">
    <source>
        <dbReference type="EMBL" id="OGF99808.1"/>
    </source>
</evidence>
<protein>
    <recommendedName>
        <fullName evidence="5">UDP-glucuronate decarboxylase</fullName>
        <ecNumber evidence="5">4.1.1.35</ecNumber>
    </recommendedName>
</protein>
<keyword evidence="9" id="KW-1133">Transmembrane helix</keyword>
<dbReference type="GO" id="GO:0070403">
    <property type="term" value="F:NAD+ binding"/>
    <property type="evidence" value="ECO:0007669"/>
    <property type="project" value="InterPro"/>
</dbReference>
<dbReference type="PANTHER" id="PTHR43078:SF6">
    <property type="entry name" value="UDP-GLUCURONIC ACID DECARBOXYLASE 1"/>
    <property type="match status" value="1"/>
</dbReference>
<dbReference type="GO" id="GO:0042732">
    <property type="term" value="P:D-xylose metabolic process"/>
    <property type="evidence" value="ECO:0007669"/>
    <property type="project" value="InterPro"/>
</dbReference>
<keyword evidence="8" id="KW-0735">Signal-anchor</keyword>
<evidence type="ECO:0000256" key="4">
    <source>
        <dbReference type="ARBA" id="ARBA00007505"/>
    </source>
</evidence>
<keyword evidence="7" id="KW-0210">Decarboxylase</keyword>
<organism evidence="16 17">
    <name type="scientific">Candidatus Gottesmanbacteria bacterium RBG_16_38_7b</name>
    <dbReference type="NCBI Taxonomy" id="1798372"/>
    <lineage>
        <taxon>Bacteria</taxon>
        <taxon>Candidatus Gottesmaniibacteriota</taxon>
    </lineage>
</organism>
<proteinExistence type="inferred from homology"/>
<dbReference type="PANTHER" id="PTHR43078">
    <property type="entry name" value="UDP-GLUCURONIC ACID DECARBOXYLASE-RELATED"/>
    <property type="match status" value="1"/>
</dbReference>
<evidence type="ECO:0000256" key="6">
    <source>
        <dbReference type="ARBA" id="ARBA00022692"/>
    </source>
</evidence>
<dbReference type="Gene3D" id="3.40.50.720">
    <property type="entry name" value="NAD(P)-binding Rossmann-like Domain"/>
    <property type="match status" value="1"/>
</dbReference>
<dbReference type="FunFam" id="3.40.50.720:FF:000065">
    <property type="entry name" value="UDP-glucuronic acid decarboxylase 1"/>
    <property type="match status" value="1"/>
</dbReference>
<evidence type="ECO:0000256" key="10">
    <source>
        <dbReference type="ARBA" id="ARBA00023027"/>
    </source>
</evidence>
<dbReference type="SUPFAM" id="SSF51735">
    <property type="entry name" value="NAD(P)-binding Rossmann-fold domains"/>
    <property type="match status" value="1"/>
</dbReference>
<sequence length="312" mass="35374">MTSIVSGGAGFIGSHLCDRLIDKKHRVICIDNLLTGSLNNIRHLLENPAFKFIKADLVSDKIKGLGNRADYVYHLASPASPPKYRKYSIETLLVNSQGTYKMLEISRQYKSNFLLASTSEVYGDPKEHPQKETYYGYVNPTGVRACYDEGKRFAEALTMEYYRKYKTKIRIIRIFNTYGPRMQISDGRVVSNFITQAISGKAVTIYGQGIQTRSFCYVSDMVEGIVATEESSATAGKIINLGNPQELKIREMAELIVSKTASRSKIIHQDKRLEDDPELRRPDITRARKLINWHPKVSLGRGLDETIAYFKR</sequence>
<dbReference type="InterPro" id="IPR044516">
    <property type="entry name" value="UXS-like"/>
</dbReference>
<evidence type="ECO:0000256" key="1">
    <source>
        <dbReference type="ARBA" id="ARBA00001911"/>
    </source>
</evidence>
<keyword evidence="10" id="KW-0520">NAD</keyword>
<evidence type="ECO:0000256" key="7">
    <source>
        <dbReference type="ARBA" id="ARBA00022793"/>
    </source>
</evidence>
<evidence type="ECO:0000256" key="14">
    <source>
        <dbReference type="ARBA" id="ARBA00023239"/>
    </source>
</evidence>
<accession>A0A1F5YHX5</accession>
<reference evidence="16 17" key="1">
    <citation type="journal article" date="2016" name="Nat. Commun.">
        <title>Thousands of microbial genomes shed light on interconnected biogeochemical processes in an aquifer system.</title>
        <authorList>
            <person name="Anantharaman K."/>
            <person name="Brown C.T."/>
            <person name="Hug L.A."/>
            <person name="Sharon I."/>
            <person name="Castelle C.J."/>
            <person name="Probst A.J."/>
            <person name="Thomas B.C."/>
            <person name="Singh A."/>
            <person name="Wilkins M.J."/>
            <person name="Karaoz U."/>
            <person name="Brodie E.L."/>
            <person name="Williams K.H."/>
            <person name="Hubbard S.S."/>
            <person name="Banfield J.F."/>
        </authorList>
    </citation>
    <scope>NUCLEOTIDE SEQUENCE [LARGE SCALE GENOMIC DNA]</scope>
</reference>
<comment type="subcellular location">
    <subcellularLocation>
        <location evidence="2">Golgi apparatus</location>
        <location evidence="2">Golgi stack membrane</location>
        <topology evidence="2">Single-pass type II membrane protein</topology>
    </subcellularLocation>
</comment>
<evidence type="ECO:0000256" key="9">
    <source>
        <dbReference type="ARBA" id="ARBA00022989"/>
    </source>
</evidence>
<dbReference type="AlphaFoldDB" id="A0A1F5YHX5"/>
<evidence type="ECO:0000256" key="12">
    <source>
        <dbReference type="ARBA" id="ARBA00023136"/>
    </source>
</evidence>
<dbReference type="InterPro" id="IPR016040">
    <property type="entry name" value="NAD(P)-bd_dom"/>
</dbReference>
<feature type="domain" description="NAD(P)-binding" evidence="15">
    <location>
        <begin position="5"/>
        <end position="305"/>
    </location>
</feature>
<dbReference type="CDD" id="cd05230">
    <property type="entry name" value="UGD_SDR_e"/>
    <property type="match status" value="1"/>
</dbReference>
<comment type="pathway">
    <text evidence="3">Nucleotide-sugar biosynthesis; UDP-alpha-D-xylose biosynthesis; UDP-alpha-D-xylose from UDP-alpha-D-glucuronate: step 1/1.</text>
</comment>
<evidence type="ECO:0000256" key="11">
    <source>
        <dbReference type="ARBA" id="ARBA00023034"/>
    </source>
</evidence>
<dbReference type="InterPro" id="IPR036291">
    <property type="entry name" value="NAD(P)-bd_dom_sf"/>
</dbReference>
<evidence type="ECO:0000313" key="17">
    <source>
        <dbReference type="Proteomes" id="UP000177396"/>
    </source>
</evidence>
<comment type="cofactor">
    <cofactor evidence="1">
        <name>NAD(+)</name>
        <dbReference type="ChEBI" id="CHEBI:57540"/>
    </cofactor>
</comment>
<dbReference type="Pfam" id="PF16363">
    <property type="entry name" value="GDP_Man_Dehyd"/>
    <property type="match status" value="1"/>
</dbReference>
<keyword evidence="14" id="KW-0456">Lyase</keyword>
<evidence type="ECO:0000256" key="13">
    <source>
        <dbReference type="ARBA" id="ARBA00023180"/>
    </source>
</evidence>
<keyword evidence="12" id="KW-0472">Membrane</keyword>
<evidence type="ECO:0000259" key="15">
    <source>
        <dbReference type="Pfam" id="PF16363"/>
    </source>
</evidence>
<keyword evidence="11" id="KW-0333">Golgi apparatus</keyword>
<dbReference type="GO" id="GO:0005737">
    <property type="term" value="C:cytoplasm"/>
    <property type="evidence" value="ECO:0007669"/>
    <property type="project" value="TreeGrafter"/>
</dbReference>
<evidence type="ECO:0000256" key="8">
    <source>
        <dbReference type="ARBA" id="ARBA00022968"/>
    </source>
</evidence>
<evidence type="ECO:0000256" key="2">
    <source>
        <dbReference type="ARBA" id="ARBA00004447"/>
    </source>
</evidence>
<comment type="similarity">
    <text evidence="4">Belongs to the NAD(P)-dependent epimerase/dehydratase family. UDP-glucuronic acid decarboxylase subfamily.</text>
</comment>
<gene>
    <name evidence="16" type="ORF">A2153_00370</name>
</gene>